<dbReference type="InterPro" id="IPR013783">
    <property type="entry name" value="Ig-like_fold"/>
</dbReference>
<feature type="signal peptide" evidence="1">
    <location>
        <begin position="1"/>
        <end position="21"/>
    </location>
</feature>
<reference evidence="2" key="1">
    <citation type="submission" date="2020-10" db="EMBL/GenBank/DDBJ databases">
        <authorList>
            <person name="Gilroy R."/>
        </authorList>
    </citation>
    <scope>NUCLEOTIDE SEQUENCE</scope>
    <source>
        <strain evidence="2">3924</strain>
    </source>
</reference>
<evidence type="ECO:0000313" key="3">
    <source>
        <dbReference type="Proteomes" id="UP000712007"/>
    </source>
</evidence>
<dbReference type="EMBL" id="JADIMV010000100">
    <property type="protein sequence ID" value="MBO8440161.1"/>
    <property type="molecule type" value="Genomic_DNA"/>
</dbReference>
<dbReference type="InterPro" id="IPR021615">
    <property type="entry name" value="Omp28"/>
</dbReference>
<accession>A0A940IF24</accession>
<gene>
    <name evidence="2" type="ORF">IAC51_05865</name>
</gene>
<protein>
    <submittedName>
        <fullName evidence="2">Omp28-related outer membrane protein</fullName>
    </submittedName>
</protein>
<comment type="caution">
    <text evidence="2">The sequence shown here is derived from an EMBL/GenBank/DDBJ whole genome shotgun (WGS) entry which is preliminary data.</text>
</comment>
<feature type="chain" id="PRO_5037095753" evidence="1">
    <location>
        <begin position="22"/>
        <end position="602"/>
    </location>
</feature>
<sequence>MKKHLLKMMMPVLFGAALVLTGCPTNPVDQPYKPIEPDAETMAAKIVGNCKQNFSDSYLGNGLQGIAAKLSADKLKDQGGRFRAIRVDVGAEATDCEVFIAKGDIDNVVARQEFTPDGKGWYYVEISYEYGYNEDESDFYIGMTCNTPSGVYPVGIQTANRAYSTEYIMANNEWMKLSEAGVGGYVSIQAVIDGGDYSQESNKYDLAINVSANTTVIEGSANQVRIEIANVGINKVKGANVSIVCGSQNASAVLSEELLPGQSGIVTTNMPAVSAGGYKSAYNVTVTATPNEGSNASDDNVMEFVQQIYAAEGSATRNALLIEQFTSVTCQYCPMGERALDAAIEGMSDPSKVIWIANHGNMGATDPFRTNQSDSLMGALSVAGYPSMAMNRILTSAGMTLNPQTATTAMLEEALNQVTAATLNMTREYDALSRELTVNVNGKSDVKDNLAITVLLMENGLEYSQIDYEQGTHAKYSHNHVPRAYLTSVLGDDLEVDADGNYTWSGKITVPESIGSFDCDVNNMYVISYIALDGLGVTIQNGYYVGTSDLYASDVLNAMQLPIVEGSTPDEPENPGTDVEPEGVLKYVAPMYRANALVTEVE</sequence>
<evidence type="ECO:0000256" key="1">
    <source>
        <dbReference type="SAM" id="SignalP"/>
    </source>
</evidence>
<proteinExistence type="predicted"/>
<keyword evidence="1" id="KW-0732">Signal</keyword>
<evidence type="ECO:0000313" key="2">
    <source>
        <dbReference type="EMBL" id="MBO8440161.1"/>
    </source>
</evidence>
<dbReference type="AlphaFoldDB" id="A0A940IF24"/>
<name>A0A940IF24_9BACT</name>
<dbReference type="PROSITE" id="PS51257">
    <property type="entry name" value="PROKAR_LIPOPROTEIN"/>
    <property type="match status" value="1"/>
</dbReference>
<organism evidence="2 3">
    <name type="scientific">Candidatus Aphodosoma intestinipullorum</name>
    <dbReference type="NCBI Taxonomy" id="2840674"/>
    <lineage>
        <taxon>Bacteria</taxon>
        <taxon>Pseudomonadati</taxon>
        <taxon>Bacteroidota</taxon>
        <taxon>Bacteroidia</taxon>
        <taxon>Bacteroidales</taxon>
        <taxon>Candidatus Aphodosoma</taxon>
    </lineage>
</organism>
<reference evidence="2" key="2">
    <citation type="journal article" date="2021" name="PeerJ">
        <title>Extensive microbial diversity within the chicken gut microbiome revealed by metagenomics and culture.</title>
        <authorList>
            <person name="Gilroy R."/>
            <person name="Ravi A."/>
            <person name="Getino M."/>
            <person name="Pursley I."/>
            <person name="Horton D.L."/>
            <person name="Alikhan N.F."/>
            <person name="Baker D."/>
            <person name="Gharbi K."/>
            <person name="Hall N."/>
            <person name="Watson M."/>
            <person name="Adriaenssens E.M."/>
            <person name="Foster-Nyarko E."/>
            <person name="Jarju S."/>
            <person name="Secka A."/>
            <person name="Antonio M."/>
            <person name="Oren A."/>
            <person name="Chaudhuri R.R."/>
            <person name="La Ragione R."/>
            <person name="Hildebrand F."/>
            <person name="Pallen M.J."/>
        </authorList>
    </citation>
    <scope>NUCLEOTIDE SEQUENCE</scope>
    <source>
        <strain evidence="2">3924</strain>
    </source>
</reference>
<dbReference type="Proteomes" id="UP000712007">
    <property type="component" value="Unassembled WGS sequence"/>
</dbReference>
<dbReference type="Gene3D" id="2.60.40.10">
    <property type="entry name" value="Immunoglobulins"/>
    <property type="match status" value="2"/>
</dbReference>
<dbReference type="Pfam" id="PF11551">
    <property type="entry name" value="Omp28"/>
    <property type="match status" value="1"/>
</dbReference>